<evidence type="ECO:0000313" key="1">
    <source>
        <dbReference type="EMBL" id="KKK63520.1"/>
    </source>
</evidence>
<feature type="non-terminal residue" evidence="1">
    <location>
        <position position="366"/>
    </location>
</feature>
<feature type="non-terminal residue" evidence="1">
    <location>
        <position position="1"/>
    </location>
</feature>
<dbReference type="EMBL" id="LAZR01061470">
    <property type="protein sequence ID" value="KKK63520.1"/>
    <property type="molecule type" value="Genomic_DNA"/>
</dbReference>
<organism evidence="1">
    <name type="scientific">marine sediment metagenome</name>
    <dbReference type="NCBI Taxonomy" id="412755"/>
    <lineage>
        <taxon>unclassified sequences</taxon>
        <taxon>metagenomes</taxon>
        <taxon>ecological metagenomes</taxon>
    </lineage>
</organism>
<accession>A0A0F8XQR5</accession>
<comment type="caution">
    <text evidence="1">The sequence shown here is derived from an EMBL/GenBank/DDBJ whole genome shotgun (WGS) entry which is preliminary data.</text>
</comment>
<proteinExistence type="predicted"/>
<protein>
    <submittedName>
        <fullName evidence="1">Uncharacterized protein</fullName>
    </submittedName>
</protein>
<sequence length="366" mass="41314">WISDSFNNFAKEYNRSMNYTQNLIQDSEFFIEEIAYNGTHFFMAEINTWVYTDFNQSYPNAPYMEIGNIDGTREYSFPTLFLQRNNRTDDFSTSIQSYLTTCTADSGGFCNVPIYLFSTGLGILQLSDLLVNYTYNINPIQINMNMLSNFLTNSTGFVTVPIKFSSSTSGILQVNELNYDHSSGNDTIAVIAHNLNYTAIKNLNLTMYFSDYDLDFPKNVQYLEFIPSTPTTQDVVPFGQTPLRPILNLSTLNYGHRNMDLSLLLNETFSCVDLYTSQSNIRPTSSLWDGLLGYWPFDLDARDISGNNNDGIVTGANHTRGRDGISLMDFETTSGFSPQHLNLNSKQGDYSLNTSTGISTFNIILT</sequence>
<reference evidence="1" key="1">
    <citation type="journal article" date="2015" name="Nature">
        <title>Complex archaea that bridge the gap between prokaryotes and eukaryotes.</title>
        <authorList>
            <person name="Spang A."/>
            <person name="Saw J.H."/>
            <person name="Jorgensen S.L."/>
            <person name="Zaremba-Niedzwiedzka K."/>
            <person name="Martijn J."/>
            <person name="Lind A.E."/>
            <person name="van Eijk R."/>
            <person name="Schleper C."/>
            <person name="Guy L."/>
            <person name="Ettema T.J."/>
        </authorList>
    </citation>
    <scope>NUCLEOTIDE SEQUENCE</scope>
</reference>
<dbReference type="AlphaFoldDB" id="A0A0F8XQR5"/>
<name>A0A0F8XQR5_9ZZZZ</name>
<gene>
    <name evidence="1" type="ORF">LCGC14_2993450</name>
</gene>